<protein>
    <recommendedName>
        <fullName evidence="5">Toprim domain-containing protein</fullName>
    </recommendedName>
</protein>
<organism evidence="3 4">
    <name type="scientific">Empedobacter falsenii</name>
    <dbReference type="NCBI Taxonomy" id="343874"/>
    <lineage>
        <taxon>Bacteria</taxon>
        <taxon>Pseudomonadati</taxon>
        <taxon>Bacteroidota</taxon>
        <taxon>Flavobacteriia</taxon>
        <taxon>Flavobacteriales</taxon>
        <taxon>Weeksellaceae</taxon>
        <taxon>Empedobacter</taxon>
    </lineage>
</organism>
<keyword evidence="4" id="KW-1185">Reference proteome</keyword>
<dbReference type="CDD" id="cd00188">
    <property type="entry name" value="TOPRIM"/>
    <property type="match status" value="1"/>
</dbReference>
<dbReference type="InterPro" id="IPR045951">
    <property type="entry name" value="DUF6371"/>
</dbReference>
<dbReference type="Pfam" id="PF19898">
    <property type="entry name" value="DUF6371"/>
    <property type="match status" value="1"/>
</dbReference>
<evidence type="ECO:0000313" key="4">
    <source>
        <dbReference type="Proteomes" id="UP000510643"/>
    </source>
</evidence>
<evidence type="ECO:0008006" key="5">
    <source>
        <dbReference type="Google" id="ProtNLM"/>
    </source>
</evidence>
<evidence type="ECO:0000313" key="3">
    <source>
        <dbReference type="EMBL" id="QLL57225.1"/>
    </source>
</evidence>
<evidence type="ECO:0000259" key="2">
    <source>
        <dbReference type="Pfam" id="PF21957"/>
    </source>
</evidence>
<accession>A0A7H9DQF0</accession>
<reference evidence="3 4" key="1">
    <citation type="submission" date="2019-06" db="EMBL/GenBank/DDBJ databases">
        <title>Emergence of pandrug resistant Empedobacter falsenii in China.</title>
        <authorList>
            <person name="Dong N."/>
            <person name="Chen S."/>
            <person name="Zhang R."/>
        </authorList>
    </citation>
    <scope>NUCLEOTIDE SEQUENCE [LARGE SCALE GENOMIC DNA]</scope>
    <source>
        <strain evidence="3 4">1681-1</strain>
    </source>
</reference>
<feature type="domain" description="Zinc beta-ribbon finger putative" evidence="2">
    <location>
        <begin position="5"/>
        <end position="65"/>
    </location>
</feature>
<proteinExistence type="predicted"/>
<dbReference type="NCBIfam" id="NF040506">
    <property type="entry name" value="PG0870_Nterm"/>
    <property type="match status" value="1"/>
</dbReference>
<dbReference type="InterPro" id="IPR047731">
    <property type="entry name" value="Zinc_ribbon_put"/>
</dbReference>
<name>A0A7H9DQF0_9FLAO</name>
<feature type="domain" description="DUF6371" evidence="1">
    <location>
        <begin position="97"/>
        <end position="243"/>
    </location>
</feature>
<sequence>MKENFKYSLEKYSGSKSRFVCPNCKEKEYTRFINSETTEYLSYEFGRCNRIIKCGYFKSPTQGSNLNYEKNNEFVEPKIEYLDKKVFQFFEITNFKNPLSIFLKSYFDESKVEEVLDVYKVKTEKLNGDYLTIFPQLDLEFNLRTIKKMKYNFQTGKRSKNFFQWYNPNKSNLKQCLFGLHLLNHPEFKKSKIIIVESEKTALLGMLYFKNEYLFLATGGLMNLTKDKLKTLENREIILMPDLSPIDSKSSAFDYWKTKSEKFSNELNCSISISNLLEENATIQQRNLQLDLGDFIIEELSKKSI</sequence>
<dbReference type="Pfam" id="PF21957">
    <property type="entry name" value="Zn_ribbon_16"/>
    <property type="match status" value="1"/>
</dbReference>
<dbReference type="AlphaFoldDB" id="A0A7H9DQF0"/>
<dbReference type="KEGG" id="efal:FH779_03580"/>
<gene>
    <name evidence="3" type="ORF">FH779_03580</name>
</gene>
<dbReference type="RefSeq" id="WP_180906088.1">
    <property type="nucleotide sequence ID" value="NZ_CP040908.1"/>
</dbReference>
<dbReference type="Proteomes" id="UP000510643">
    <property type="component" value="Chromosome"/>
</dbReference>
<dbReference type="GeneID" id="78400519"/>
<dbReference type="EMBL" id="CP040908">
    <property type="protein sequence ID" value="QLL57225.1"/>
    <property type="molecule type" value="Genomic_DNA"/>
</dbReference>
<evidence type="ECO:0000259" key="1">
    <source>
        <dbReference type="Pfam" id="PF19898"/>
    </source>
</evidence>